<dbReference type="EMBL" id="CM044704">
    <property type="protein sequence ID" value="KAI5668813.1"/>
    <property type="molecule type" value="Genomic_DNA"/>
</dbReference>
<dbReference type="Proteomes" id="UP001060085">
    <property type="component" value="Linkage Group LG04"/>
</dbReference>
<evidence type="ECO:0000313" key="2">
    <source>
        <dbReference type="Proteomes" id="UP001060085"/>
    </source>
</evidence>
<organism evidence="1 2">
    <name type="scientific">Catharanthus roseus</name>
    <name type="common">Madagascar periwinkle</name>
    <name type="synonym">Vinca rosea</name>
    <dbReference type="NCBI Taxonomy" id="4058"/>
    <lineage>
        <taxon>Eukaryota</taxon>
        <taxon>Viridiplantae</taxon>
        <taxon>Streptophyta</taxon>
        <taxon>Embryophyta</taxon>
        <taxon>Tracheophyta</taxon>
        <taxon>Spermatophyta</taxon>
        <taxon>Magnoliopsida</taxon>
        <taxon>eudicotyledons</taxon>
        <taxon>Gunneridae</taxon>
        <taxon>Pentapetalae</taxon>
        <taxon>asterids</taxon>
        <taxon>lamiids</taxon>
        <taxon>Gentianales</taxon>
        <taxon>Apocynaceae</taxon>
        <taxon>Rauvolfioideae</taxon>
        <taxon>Vinceae</taxon>
        <taxon>Catharanthinae</taxon>
        <taxon>Catharanthus</taxon>
    </lineage>
</organism>
<proteinExistence type="predicted"/>
<keyword evidence="2" id="KW-1185">Reference proteome</keyword>
<accession>A0ACC0B8D3</accession>
<protein>
    <submittedName>
        <fullName evidence="1">Uncharacterized protein</fullName>
    </submittedName>
</protein>
<sequence>MKRREYERSVSLHVSYVRGLNESGKSKRIKTRQCGFYTRIKKNMSCKSRAPRTQSGTHNEYQPNILRALYYVTIAFSIHRKPGYRSQSTYQVHPETNLDFKFLLTLYMAAVPSQSLM</sequence>
<name>A0ACC0B8D3_CATRO</name>
<reference evidence="2" key="1">
    <citation type="journal article" date="2023" name="Nat. Plants">
        <title>Single-cell RNA sequencing provides a high-resolution roadmap for understanding the multicellular compartmentation of specialized metabolism.</title>
        <authorList>
            <person name="Sun S."/>
            <person name="Shen X."/>
            <person name="Li Y."/>
            <person name="Li Y."/>
            <person name="Wang S."/>
            <person name="Li R."/>
            <person name="Zhang H."/>
            <person name="Shen G."/>
            <person name="Guo B."/>
            <person name="Wei J."/>
            <person name="Xu J."/>
            <person name="St-Pierre B."/>
            <person name="Chen S."/>
            <person name="Sun C."/>
        </authorList>
    </citation>
    <scope>NUCLEOTIDE SEQUENCE [LARGE SCALE GENOMIC DNA]</scope>
</reference>
<comment type="caution">
    <text evidence="1">The sequence shown here is derived from an EMBL/GenBank/DDBJ whole genome shotgun (WGS) entry which is preliminary data.</text>
</comment>
<evidence type="ECO:0000313" key="1">
    <source>
        <dbReference type="EMBL" id="KAI5668813.1"/>
    </source>
</evidence>
<gene>
    <name evidence="1" type="ORF">M9H77_18666</name>
</gene>